<evidence type="ECO:0000313" key="3">
    <source>
        <dbReference type="Proteomes" id="UP000252586"/>
    </source>
</evidence>
<protein>
    <submittedName>
        <fullName evidence="2">Uncharacterized protein</fullName>
    </submittedName>
</protein>
<gene>
    <name evidence="2" type="ORF">DFR74_112211</name>
</gene>
<dbReference type="STRING" id="1210090.GCA_001613185_01351"/>
<comment type="caution">
    <text evidence="2">The sequence shown here is derived from an EMBL/GenBank/DDBJ whole genome shotgun (WGS) entry which is preliminary data.</text>
</comment>
<dbReference type="RefSeq" id="WP_067504993.1">
    <property type="nucleotide sequence ID" value="NZ_QNRE01000012.1"/>
</dbReference>
<feature type="region of interest" description="Disordered" evidence="1">
    <location>
        <begin position="118"/>
        <end position="154"/>
    </location>
</feature>
<feature type="compositionally biased region" description="Basic and acidic residues" evidence="1">
    <location>
        <begin position="134"/>
        <end position="153"/>
    </location>
</feature>
<organism evidence="2 3">
    <name type="scientific">Nocardia puris</name>
    <dbReference type="NCBI Taxonomy" id="208602"/>
    <lineage>
        <taxon>Bacteria</taxon>
        <taxon>Bacillati</taxon>
        <taxon>Actinomycetota</taxon>
        <taxon>Actinomycetes</taxon>
        <taxon>Mycobacteriales</taxon>
        <taxon>Nocardiaceae</taxon>
        <taxon>Nocardia</taxon>
    </lineage>
</organism>
<keyword evidence="3" id="KW-1185">Reference proteome</keyword>
<dbReference type="EMBL" id="QNRE01000012">
    <property type="protein sequence ID" value="RBO87034.1"/>
    <property type="molecule type" value="Genomic_DNA"/>
</dbReference>
<dbReference type="Proteomes" id="UP000252586">
    <property type="component" value="Unassembled WGS sequence"/>
</dbReference>
<dbReference type="OrthoDB" id="3268595at2"/>
<proteinExistence type="predicted"/>
<accession>A0A366DC89</accession>
<dbReference type="AlphaFoldDB" id="A0A366DC89"/>
<evidence type="ECO:0000256" key="1">
    <source>
        <dbReference type="SAM" id="MobiDB-lite"/>
    </source>
</evidence>
<sequence length="360" mass="38994">MTQPVAALTYSEAMVVASAAYAAAQVRPELLDQLAATTDALATVVDGVHTTVVEAITTLWRTTNPYDDDQVTAFAEAAGRHLISAQRSVATATAAAQTAQLEALGARLRVSAQIPDDVRGARTETATDTDTEVDPVRAEPSAGERRARVRYDRPTSAARSRVHVEYAGGVERAVRVEDSRTTRVMVRAAKAYRYERSTGRVHVEATRVAETRIGSIVEGNLQLARALVETEALQQTVDLDREVIGYRRIVHPERSRGGVCGMCIVAADRIYRIAELKAIHAECKCTVLPVFSDYDPGHALNRKDLDALYDAAGSTGRDQLKRTRYKVEEHSELGPILVPVKPVKGGTAKPEPIRSAITAG</sequence>
<reference evidence="2 3" key="1">
    <citation type="submission" date="2018-06" db="EMBL/GenBank/DDBJ databases">
        <title>Genomic Encyclopedia of Type Strains, Phase IV (KMG-IV): sequencing the most valuable type-strain genomes for metagenomic binning, comparative biology and taxonomic classification.</title>
        <authorList>
            <person name="Goeker M."/>
        </authorList>
    </citation>
    <scope>NUCLEOTIDE SEQUENCE [LARGE SCALE GENOMIC DNA]</scope>
    <source>
        <strain evidence="2 3">DSM 44599</strain>
    </source>
</reference>
<name>A0A366DC89_9NOCA</name>
<evidence type="ECO:0000313" key="2">
    <source>
        <dbReference type="EMBL" id="RBO87034.1"/>
    </source>
</evidence>